<organism evidence="2 3">
    <name type="scientific">Adlercreutzia hattorii</name>
    <dbReference type="NCBI Taxonomy" id="2707299"/>
    <lineage>
        <taxon>Bacteria</taxon>
        <taxon>Bacillati</taxon>
        <taxon>Actinomycetota</taxon>
        <taxon>Coriobacteriia</taxon>
        <taxon>Eggerthellales</taxon>
        <taxon>Eggerthellaceae</taxon>
        <taxon>Adlercreutzia</taxon>
    </lineage>
</organism>
<dbReference type="Proteomes" id="UP000501727">
    <property type="component" value="Chromosome"/>
</dbReference>
<feature type="compositionally biased region" description="Basic and acidic residues" evidence="1">
    <location>
        <begin position="234"/>
        <end position="247"/>
    </location>
</feature>
<protein>
    <submittedName>
        <fullName evidence="2">Uncharacterized protein</fullName>
    </submittedName>
</protein>
<gene>
    <name evidence="2" type="ORF">ADCFC_04360</name>
</gene>
<sequence>MYNMVPVTAEEQESLEAICQKNGWVKRGGYAWQDDPYLEEYPYEFDRCFSLEDLSDFFKAGNWAIRQGVVYGDLAFIQQVDGGDEWWTLKQDGKTWVPFESLSFKRIAGDISELTRYVAGMRLATVDECKHLHYLPPKSDMQWTGNAFPYLDDGWVAARNDDFRIHVALSHMGKLLTVNAPTQDYMVDQTQEGMSLLDVIKSQVERAEQYKAERTTESLADRTQAALRASENQQRADRASEARETIR</sequence>
<feature type="region of interest" description="Disordered" evidence="1">
    <location>
        <begin position="211"/>
        <end position="247"/>
    </location>
</feature>
<reference evidence="3" key="2">
    <citation type="submission" date="2020-03" db="EMBL/GenBank/DDBJ databases">
        <title>Complete Genome Sequence of Adlercreutzia sp. strain 8CFCBH1 Producing Equol, Isolated from Healthy Japanese Feces.</title>
        <authorList>
            <person name="Ogata Y."/>
            <person name="Sakamoto M."/>
            <person name="Ohkuma M."/>
            <person name="Hattori M."/>
            <person name="Suda W."/>
        </authorList>
    </citation>
    <scope>NUCLEOTIDE SEQUENCE [LARGE SCALE GENOMIC DNA]</scope>
    <source>
        <strain evidence="3">8CFCBH1</strain>
    </source>
</reference>
<dbReference type="AlphaFoldDB" id="A0A6F8SJS6"/>
<dbReference type="KEGG" id="ahat:ADCFC_05560"/>
<reference evidence="3" key="1">
    <citation type="journal article" date="2020" name="Microbiol. Resour. Announc.">
        <title>Complete Genome Sequence of Adlercreutzia sp. Strain 8CFCBH1, a Potent Producer of Equol, Isolated from Healthy Japanese Feces.</title>
        <authorList>
            <person name="Ogata Y."/>
            <person name="Sakamoto M."/>
            <person name="Ohkuma M."/>
            <person name="Hattori M."/>
            <person name="Suda W."/>
        </authorList>
    </citation>
    <scope>NUCLEOTIDE SEQUENCE [LARGE SCALE GENOMIC DNA]</scope>
    <source>
        <strain evidence="3">8CFCBH1</strain>
    </source>
</reference>
<name>A0A6F8SJS6_9ACTN</name>
<accession>A0A6F8SJS6</accession>
<dbReference type="RefSeq" id="WP_079535877.1">
    <property type="nucleotide sequence ID" value="NZ_AP022829.1"/>
</dbReference>
<dbReference type="EMBL" id="AP022829">
    <property type="protein sequence ID" value="BCA87937.1"/>
    <property type="molecule type" value="Genomic_DNA"/>
</dbReference>
<keyword evidence="3" id="KW-1185">Reference proteome</keyword>
<evidence type="ECO:0000313" key="3">
    <source>
        <dbReference type="Proteomes" id="UP000501727"/>
    </source>
</evidence>
<feature type="compositionally biased region" description="Basic and acidic residues" evidence="1">
    <location>
        <begin position="211"/>
        <end position="220"/>
    </location>
</feature>
<proteinExistence type="predicted"/>
<evidence type="ECO:0000256" key="1">
    <source>
        <dbReference type="SAM" id="MobiDB-lite"/>
    </source>
</evidence>
<evidence type="ECO:0000313" key="2">
    <source>
        <dbReference type="EMBL" id="BCA87937.1"/>
    </source>
</evidence>